<evidence type="ECO:0000313" key="2">
    <source>
        <dbReference type="Proteomes" id="UP000292082"/>
    </source>
</evidence>
<dbReference type="GO" id="GO:0038203">
    <property type="term" value="P:TORC2 signaling"/>
    <property type="evidence" value="ECO:0007669"/>
    <property type="project" value="TreeGrafter"/>
</dbReference>
<dbReference type="InterPro" id="IPR013745">
    <property type="entry name" value="Bit61/PRR5"/>
</dbReference>
<dbReference type="AlphaFoldDB" id="A0A4Q9NE14"/>
<keyword evidence="2" id="KW-1185">Reference proteome</keyword>
<dbReference type="Proteomes" id="UP000292082">
    <property type="component" value="Unassembled WGS sequence"/>
</dbReference>
<name>A0A4Q9NE14_9APHY</name>
<dbReference type="PANTHER" id="PTHR32428">
    <property type="entry name" value="TARGET OF RAPAMYCIN COMPLEX 2 SUBUNIT BIT61-RELATED"/>
    <property type="match status" value="1"/>
</dbReference>
<evidence type="ECO:0000313" key="1">
    <source>
        <dbReference type="EMBL" id="TBU55030.1"/>
    </source>
</evidence>
<dbReference type="STRING" id="114155.A0A4Q9NE14"/>
<protein>
    <submittedName>
        <fullName evidence="1">HbrB-like protein</fullName>
    </submittedName>
</protein>
<dbReference type="Pfam" id="PF08539">
    <property type="entry name" value="HbrB"/>
    <property type="match status" value="1"/>
</dbReference>
<dbReference type="PANTHER" id="PTHR32428:SF2">
    <property type="entry name" value="TARGET OF RAPAMYCIN COMPLEX 2 SUBUNIT BIT61-RELATED"/>
    <property type="match status" value="1"/>
</dbReference>
<accession>A0A4Q9NE14</accession>
<dbReference type="OMA" id="TRIIELW"/>
<reference evidence="1 2" key="1">
    <citation type="submission" date="2019-01" db="EMBL/GenBank/DDBJ databases">
        <title>Draft genome sequences of three monokaryotic isolates of the white-rot basidiomycete fungus Dichomitus squalens.</title>
        <authorList>
            <consortium name="DOE Joint Genome Institute"/>
            <person name="Lopez S.C."/>
            <person name="Andreopoulos B."/>
            <person name="Pangilinan J."/>
            <person name="Lipzen A."/>
            <person name="Riley R."/>
            <person name="Ahrendt S."/>
            <person name="Ng V."/>
            <person name="Barry K."/>
            <person name="Daum C."/>
            <person name="Grigoriev I.V."/>
            <person name="Hilden K.S."/>
            <person name="Makela M.R."/>
            <person name="de Vries R.P."/>
        </authorList>
    </citation>
    <scope>NUCLEOTIDE SEQUENCE [LARGE SCALE GENOMIC DNA]</scope>
    <source>
        <strain evidence="1 2">CBS 464.89</strain>
    </source>
</reference>
<sequence>MAPASAPSINATLSGESPWASLHVLILPLFNREQLRVQIEDLNQLVKRHISTVVSMAPGKAVATLEHDTFELIATGMVTLNSKLSGVEDDKLVPRVVELWTFFWTQVLPYLEGVRAGNPFCPCA</sequence>
<dbReference type="EMBL" id="ML145176">
    <property type="protein sequence ID" value="TBU55030.1"/>
    <property type="molecule type" value="Genomic_DNA"/>
</dbReference>
<organism evidence="1 2">
    <name type="scientific">Dichomitus squalens</name>
    <dbReference type="NCBI Taxonomy" id="114155"/>
    <lineage>
        <taxon>Eukaryota</taxon>
        <taxon>Fungi</taxon>
        <taxon>Dikarya</taxon>
        <taxon>Basidiomycota</taxon>
        <taxon>Agaricomycotina</taxon>
        <taxon>Agaricomycetes</taxon>
        <taxon>Polyporales</taxon>
        <taxon>Polyporaceae</taxon>
        <taxon>Dichomitus</taxon>
    </lineage>
</organism>
<proteinExistence type="predicted"/>
<gene>
    <name evidence="1" type="ORF">BD310DRAFT_826746</name>
</gene>
<dbReference type="GO" id="GO:0031932">
    <property type="term" value="C:TORC2 complex"/>
    <property type="evidence" value="ECO:0007669"/>
    <property type="project" value="TreeGrafter"/>
</dbReference>